<gene>
    <name evidence="1" type="ORF">M407DRAFT_245236</name>
</gene>
<protein>
    <submittedName>
        <fullName evidence="1">Uncharacterized protein</fullName>
    </submittedName>
</protein>
<reference evidence="2" key="2">
    <citation type="submission" date="2015-01" db="EMBL/GenBank/DDBJ databases">
        <title>Evolutionary Origins and Diversification of the Mycorrhizal Mutualists.</title>
        <authorList>
            <consortium name="DOE Joint Genome Institute"/>
            <consortium name="Mycorrhizal Genomics Consortium"/>
            <person name="Kohler A."/>
            <person name="Kuo A."/>
            <person name="Nagy L.G."/>
            <person name="Floudas D."/>
            <person name="Copeland A."/>
            <person name="Barry K.W."/>
            <person name="Cichocki N."/>
            <person name="Veneault-Fourrey C."/>
            <person name="LaButti K."/>
            <person name="Lindquist E.A."/>
            <person name="Lipzen A."/>
            <person name="Lundell T."/>
            <person name="Morin E."/>
            <person name="Murat C."/>
            <person name="Riley R."/>
            <person name="Ohm R."/>
            <person name="Sun H."/>
            <person name="Tunlid A."/>
            <person name="Henrissat B."/>
            <person name="Grigoriev I.V."/>
            <person name="Hibbett D.S."/>
            <person name="Martin F."/>
        </authorList>
    </citation>
    <scope>NUCLEOTIDE SEQUENCE [LARGE SCALE GENOMIC DNA]</scope>
    <source>
        <strain evidence="2">MUT 4182</strain>
    </source>
</reference>
<evidence type="ECO:0000313" key="1">
    <source>
        <dbReference type="EMBL" id="KIO22240.1"/>
    </source>
</evidence>
<dbReference type="HOGENOM" id="CLU_2544270_0_0_1"/>
<dbReference type="AlphaFoldDB" id="A0A0C3Q1T3"/>
<reference evidence="1 2" key="1">
    <citation type="submission" date="2014-04" db="EMBL/GenBank/DDBJ databases">
        <authorList>
            <consortium name="DOE Joint Genome Institute"/>
            <person name="Kuo A."/>
            <person name="Girlanda M."/>
            <person name="Perotto S."/>
            <person name="Kohler A."/>
            <person name="Nagy L.G."/>
            <person name="Floudas D."/>
            <person name="Copeland A."/>
            <person name="Barry K.W."/>
            <person name="Cichocki N."/>
            <person name="Veneault-Fourrey C."/>
            <person name="LaButti K."/>
            <person name="Lindquist E.A."/>
            <person name="Lipzen A."/>
            <person name="Lundell T."/>
            <person name="Morin E."/>
            <person name="Murat C."/>
            <person name="Sun H."/>
            <person name="Tunlid A."/>
            <person name="Henrissat B."/>
            <person name="Grigoriev I.V."/>
            <person name="Hibbett D.S."/>
            <person name="Martin F."/>
            <person name="Nordberg H.P."/>
            <person name="Cantor M.N."/>
            <person name="Hua S.X."/>
        </authorList>
    </citation>
    <scope>NUCLEOTIDE SEQUENCE [LARGE SCALE GENOMIC DNA]</scope>
    <source>
        <strain evidence="1 2">MUT 4182</strain>
    </source>
</reference>
<dbReference type="Proteomes" id="UP000054248">
    <property type="component" value="Unassembled WGS sequence"/>
</dbReference>
<accession>A0A0C3Q1T3</accession>
<sequence length="83" mass="9329">MTRIIIISQAGSRLVSCSLLTLIDQGGTGRSSTHIYDPTSEAGAKEDRYVPVHKRRRSSWPKGCRWNVGFGRMTMAQLQLMYV</sequence>
<proteinExistence type="predicted"/>
<evidence type="ECO:0000313" key="2">
    <source>
        <dbReference type="Proteomes" id="UP000054248"/>
    </source>
</evidence>
<keyword evidence="2" id="KW-1185">Reference proteome</keyword>
<dbReference type="EMBL" id="KN823115">
    <property type="protein sequence ID" value="KIO22240.1"/>
    <property type="molecule type" value="Genomic_DNA"/>
</dbReference>
<name>A0A0C3Q1T3_9AGAM</name>
<organism evidence="1 2">
    <name type="scientific">Tulasnella calospora MUT 4182</name>
    <dbReference type="NCBI Taxonomy" id="1051891"/>
    <lineage>
        <taxon>Eukaryota</taxon>
        <taxon>Fungi</taxon>
        <taxon>Dikarya</taxon>
        <taxon>Basidiomycota</taxon>
        <taxon>Agaricomycotina</taxon>
        <taxon>Agaricomycetes</taxon>
        <taxon>Cantharellales</taxon>
        <taxon>Tulasnellaceae</taxon>
        <taxon>Tulasnella</taxon>
    </lineage>
</organism>